<evidence type="ECO:0000313" key="5">
    <source>
        <dbReference type="EMBL" id="KAF7820465.1"/>
    </source>
</evidence>
<sequence length="845" mass="95499">MATSSSTDLTPQEKHDQSTQQVKNPTWTLTSADQPGIPLVTSTLGGSNYIAWSIAFCTALEAKQKIAFIDGTIKKPSDPEAFLKWKPIDSMVKSWLTSSISKEISESLIHCDNALTLWKELEERFGTSCGPQLYHVQREMVTTEQGSDSITQYWNRLHRWWDEWARISPNPRCYCGKCTCEVNKRLEDKESSSRLMQFLMGLNQTFDALRGQVLNLDPMPIVNKAYNMAIQLERQREVNLNYGGGTSKEGAEITMMAKGPRNEGTKRRETKEEGYPEWYKELKKKISNNKKGVNVAATVGETPLEDVDGDKTEPCNQMSVLSLLVKELSKAMKGGTNECVNFAQLGNFAGNMHHSSVSYKDLWIIDTGASSHICFQKFMMHDIKTLLKPLKVHLPTGYTIDVHEVGSVTLRPGITLINVFLIPSFKYNLISVSRLAKEANVFVTFDSQYCFIQAQKTKEVLAKGKVNGNLYFLDPVENRKEKGLDQQCNSVTLPKTCTWHNRLGHCPFPVLEQIETIKLNKEDFPSTCDVCHYAKQQRTSFNKSLTRSECIFDLLHVDLWGPYKEKCIFTNAIYFLTIVDDHSRTTWVFLVQHKHLVPQLLDNFITMAQTQYNKAVKAIRTDRGYATGFKAYKAYDIENKKLYISRDIVFYEEIFPFQGNDQSPNSMLPKGVPVSNDNDAPEIVLIHIRKRLKHRIPLRILILPGAAHHRHLRPHRRHTPVNPEEAYSVIHPVMLPFAAAVQHHRHHDRLARAVQRARQVHPLRLPDHRGLELVPLRELVVDHRHGPEHELLDGQPGGEVAGGEEGLVAAAGDGVARGGVPEHRAGLGRVEAHELGEVVVGDDAV</sequence>
<dbReference type="Gene3D" id="3.30.420.10">
    <property type="entry name" value="Ribonuclease H-like superfamily/Ribonuclease H"/>
    <property type="match status" value="1"/>
</dbReference>
<dbReference type="PANTHER" id="PTHR37610">
    <property type="entry name" value="CCHC-TYPE DOMAIN-CONTAINING PROTEIN"/>
    <property type="match status" value="1"/>
</dbReference>
<proteinExistence type="predicted"/>
<dbReference type="PANTHER" id="PTHR37610:SF40">
    <property type="entry name" value="OS01G0909600 PROTEIN"/>
    <property type="match status" value="1"/>
</dbReference>
<dbReference type="AlphaFoldDB" id="A0A834TGN0"/>
<organism evidence="5 6">
    <name type="scientific">Senna tora</name>
    <dbReference type="NCBI Taxonomy" id="362788"/>
    <lineage>
        <taxon>Eukaryota</taxon>
        <taxon>Viridiplantae</taxon>
        <taxon>Streptophyta</taxon>
        <taxon>Embryophyta</taxon>
        <taxon>Tracheophyta</taxon>
        <taxon>Spermatophyta</taxon>
        <taxon>Magnoliopsida</taxon>
        <taxon>eudicotyledons</taxon>
        <taxon>Gunneridae</taxon>
        <taxon>Pentapetalae</taxon>
        <taxon>rosids</taxon>
        <taxon>fabids</taxon>
        <taxon>Fabales</taxon>
        <taxon>Fabaceae</taxon>
        <taxon>Caesalpinioideae</taxon>
        <taxon>Cassia clade</taxon>
        <taxon>Senna</taxon>
    </lineage>
</organism>
<dbReference type="InterPro" id="IPR012337">
    <property type="entry name" value="RNaseH-like_sf"/>
</dbReference>
<evidence type="ECO:0000259" key="2">
    <source>
        <dbReference type="Pfam" id="PF14244"/>
    </source>
</evidence>
<comment type="caution">
    <text evidence="5">The sequence shown here is derived from an EMBL/GenBank/DDBJ whole genome shotgun (WGS) entry which is preliminary data.</text>
</comment>
<dbReference type="InterPro" id="IPR029472">
    <property type="entry name" value="Copia-like_N"/>
</dbReference>
<protein>
    <submittedName>
        <fullName evidence="5">Retrovirus-related Pol polyprotein from transposon TNT 1-94</fullName>
    </submittedName>
</protein>
<keyword evidence="6" id="KW-1185">Reference proteome</keyword>
<dbReference type="Pfam" id="PF22936">
    <property type="entry name" value="Pol_BBD"/>
    <property type="match status" value="1"/>
</dbReference>
<feature type="region of interest" description="Disordered" evidence="1">
    <location>
        <begin position="1"/>
        <end position="25"/>
    </location>
</feature>
<evidence type="ECO:0000259" key="4">
    <source>
        <dbReference type="Pfam" id="PF25597"/>
    </source>
</evidence>
<dbReference type="InterPro" id="IPR057670">
    <property type="entry name" value="SH3_retrovirus"/>
</dbReference>
<dbReference type="OrthoDB" id="687178at2759"/>
<dbReference type="Pfam" id="PF14244">
    <property type="entry name" value="Retrotran_gag_3"/>
    <property type="match status" value="1"/>
</dbReference>
<feature type="domain" description="Retroviral polymerase SH3-like" evidence="4">
    <location>
        <begin position="624"/>
        <end position="661"/>
    </location>
</feature>
<name>A0A834TGN0_9FABA</name>
<feature type="compositionally biased region" description="Polar residues" evidence="1">
    <location>
        <begin position="1"/>
        <end position="10"/>
    </location>
</feature>
<dbReference type="EMBL" id="JAAIUW010000008">
    <property type="protein sequence ID" value="KAF7820465.1"/>
    <property type="molecule type" value="Genomic_DNA"/>
</dbReference>
<dbReference type="InterPro" id="IPR036397">
    <property type="entry name" value="RNaseH_sf"/>
</dbReference>
<dbReference type="SUPFAM" id="SSF53098">
    <property type="entry name" value="Ribonuclease H-like"/>
    <property type="match status" value="1"/>
</dbReference>
<evidence type="ECO:0000259" key="3">
    <source>
        <dbReference type="Pfam" id="PF22936"/>
    </source>
</evidence>
<dbReference type="InterPro" id="IPR054722">
    <property type="entry name" value="PolX-like_BBD"/>
</dbReference>
<dbReference type="Pfam" id="PF25597">
    <property type="entry name" value="SH3_retrovirus"/>
    <property type="match status" value="1"/>
</dbReference>
<dbReference type="Proteomes" id="UP000634136">
    <property type="component" value="Unassembled WGS sequence"/>
</dbReference>
<evidence type="ECO:0000313" key="6">
    <source>
        <dbReference type="Proteomes" id="UP000634136"/>
    </source>
</evidence>
<feature type="domain" description="Retrovirus-related Pol polyprotein from transposon TNT 1-94-like beta-barrel" evidence="3">
    <location>
        <begin position="363"/>
        <end position="438"/>
    </location>
</feature>
<accession>A0A834TGN0</accession>
<gene>
    <name evidence="5" type="ORF">G2W53_025920</name>
</gene>
<feature type="domain" description="Retrotransposon Copia-like N-terminal" evidence="2">
    <location>
        <begin position="31"/>
        <end position="77"/>
    </location>
</feature>
<dbReference type="GO" id="GO:0003676">
    <property type="term" value="F:nucleic acid binding"/>
    <property type="evidence" value="ECO:0007669"/>
    <property type="project" value="InterPro"/>
</dbReference>
<evidence type="ECO:0000256" key="1">
    <source>
        <dbReference type="SAM" id="MobiDB-lite"/>
    </source>
</evidence>
<reference evidence="5" key="1">
    <citation type="submission" date="2020-09" db="EMBL/GenBank/DDBJ databases">
        <title>Genome-Enabled Discovery of Anthraquinone Biosynthesis in Senna tora.</title>
        <authorList>
            <person name="Kang S.-H."/>
            <person name="Pandey R.P."/>
            <person name="Lee C.-M."/>
            <person name="Sim J.-S."/>
            <person name="Jeong J.-T."/>
            <person name="Choi B.-S."/>
            <person name="Jung M."/>
            <person name="Ginzburg D."/>
            <person name="Zhao K."/>
            <person name="Won S.Y."/>
            <person name="Oh T.-J."/>
            <person name="Yu Y."/>
            <person name="Kim N.-H."/>
            <person name="Lee O.R."/>
            <person name="Lee T.-H."/>
            <person name="Bashyal P."/>
            <person name="Kim T.-S."/>
            <person name="Lee W.-H."/>
            <person name="Kawkins C."/>
            <person name="Kim C.-K."/>
            <person name="Kim J.S."/>
            <person name="Ahn B.O."/>
            <person name="Rhee S.Y."/>
            <person name="Sohng J.K."/>
        </authorList>
    </citation>
    <scope>NUCLEOTIDE SEQUENCE</scope>
    <source>
        <tissue evidence="5">Leaf</tissue>
    </source>
</reference>